<evidence type="ECO:0000256" key="1">
    <source>
        <dbReference type="ARBA" id="ARBA00038240"/>
    </source>
</evidence>
<dbReference type="Pfam" id="PF01636">
    <property type="entry name" value="APH"/>
    <property type="match status" value="1"/>
</dbReference>
<name>A0A5J5J020_9MICO</name>
<dbReference type="PANTHER" id="PTHR21064:SF6">
    <property type="entry name" value="AMINOGLYCOSIDE PHOSPHOTRANSFERASE DOMAIN-CONTAINING PROTEIN"/>
    <property type="match status" value="1"/>
</dbReference>
<keyword evidence="4" id="KW-1185">Reference proteome</keyword>
<comment type="similarity">
    <text evidence="1">Belongs to the pseudomonas-type ThrB family.</text>
</comment>
<reference evidence="4" key="1">
    <citation type="submission" date="2019-09" db="EMBL/GenBank/DDBJ databases">
        <title>Mumia zhuanghuii sp. nov. isolated from the intestinal contents of plateau pika (Ochotona curzoniae) in the Qinghai-Tibet plateau of China.</title>
        <authorList>
            <person name="Tian Z."/>
        </authorList>
    </citation>
    <scope>NUCLEOTIDE SEQUENCE [LARGE SCALE GENOMIC DNA]</scope>
    <source>
        <strain evidence="4">JCM 30598</strain>
    </source>
</reference>
<dbReference type="Proteomes" id="UP000325827">
    <property type="component" value="Unassembled WGS sequence"/>
</dbReference>
<dbReference type="InterPro" id="IPR011009">
    <property type="entry name" value="Kinase-like_dom_sf"/>
</dbReference>
<evidence type="ECO:0000259" key="2">
    <source>
        <dbReference type="Pfam" id="PF01636"/>
    </source>
</evidence>
<keyword evidence="3" id="KW-0808">Transferase</keyword>
<dbReference type="PANTHER" id="PTHR21064">
    <property type="entry name" value="AMINOGLYCOSIDE PHOSPHOTRANSFERASE DOMAIN-CONTAINING PROTEIN-RELATED"/>
    <property type="match status" value="1"/>
</dbReference>
<dbReference type="SUPFAM" id="SSF56112">
    <property type="entry name" value="Protein kinase-like (PK-like)"/>
    <property type="match status" value="1"/>
</dbReference>
<dbReference type="Gene3D" id="3.90.1200.10">
    <property type="match status" value="1"/>
</dbReference>
<dbReference type="RefSeq" id="WP_150450263.1">
    <property type="nucleotide sequence ID" value="NZ_VYSA01000005.1"/>
</dbReference>
<evidence type="ECO:0000313" key="3">
    <source>
        <dbReference type="EMBL" id="KAA9105531.1"/>
    </source>
</evidence>
<accession>A0A5J5J020</accession>
<organism evidence="3 4">
    <name type="scientific">Microbacterium rhizomatis</name>
    <dbReference type="NCBI Taxonomy" id="1631477"/>
    <lineage>
        <taxon>Bacteria</taxon>
        <taxon>Bacillati</taxon>
        <taxon>Actinomycetota</taxon>
        <taxon>Actinomycetes</taxon>
        <taxon>Micrococcales</taxon>
        <taxon>Microbacteriaceae</taxon>
        <taxon>Microbacterium</taxon>
    </lineage>
</organism>
<dbReference type="AlphaFoldDB" id="A0A5J5J020"/>
<dbReference type="InterPro" id="IPR002575">
    <property type="entry name" value="Aminoglycoside_PTrfase"/>
</dbReference>
<dbReference type="GO" id="GO:0019202">
    <property type="term" value="F:amino acid kinase activity"/>
    <property type="evidence" value="ECO:0007669"/>
    <property type="project" value="TreeGrafter"/>
</dbReference>
<evidence type="ECO:0000313" key="4">
    <source>
        <dbReference type="Proteomes" id="UP000325827"/>
    </source>
</evidence>
<dbReference type="EMBL" id="VYSA01000005">
    <property type="protein sequence ID" value="KAA9105531.1"/>
    <property type="molecule type" value="Genomic_DNA"/>
</dbReference>
<proteinExistence type="inferred from homology"/>
<feature type="domain" description="Aminoglycoside phosphotransferase" evidence="2">
    <location>
        <begin position="55"/>
        <end position="291"/>
    </location>
</feature>
<dbReference type="InterPro" id="IPR050249">
    <property type="entry name" value="Pseudomonas-type_ThrB"/>
</dbReference>
<sequence>MTTASPTASRTVTHALAAFDSLQRGVAAPDWIVDGIRSSWLPTEPALNVELIAVSENATFRVSRAGVPALVVRVHRPGYVGDLDNVRSELMWVESLRSETDIRTPAPVRGVDGELVQSFPGAGETAWTAVAFEFVSGRILEDQVDLSHFVEIGRLTATLHRHARAWTAPAGFRRFEWDLRDMVGVDARWGDWRAAELSPQEVRTLERAEASARGVLAGMGRDRGDWGLIHSDLRPSNIMIESGELTVIDFDDCGYSWFLYDFASALTFYEHTTYAPEMAGNWLEGYRSVAPLTAQDLQRAAALSVIRRLTMLGWATTHREDALPADLWAQNIPGSVTVAERYLADPSWLVGAG</sequence>
<gene>
    <name evidence="3" type="ORF">F6B43_17295</name>
</gene>
<protein>
    <submittedName>
        <fullName evidence="3">Phosphotransferase</fullName>
    </submittedName>
</protein>
<comment type="caution">
    <text evidence="3">The sequence shown here is derived from an EMBL/GenBank/DDBJ whole genome shotgun (WGS) entry which is preliminary data.</text>
</comment>
<dbReference type="OrthoDB" id="241498at2"/>